<reference evidence="2 3" key="1">
    <citation type="submission" date="2019-03" db="EMBL/GenBank/DDBJ databases">
        <title>Genomic Encyclopedia of Archaeal and Bacterial Type Strains, Phase II (KMG-II): from individual species to whole genera.</title>
        <authorList>
            <person name="Goeker M."/>
        </authorList>
    </citation>
    <scope>NUCLEOTIDE SEQUENCE [LARGE SCALE GENOMIC DNA]</scope>
    <source>
        <strain evidence="2 3">DSM 25687</strain>
    </source>
</reference>
<organism evidence="2 3">
    <name type="scientific">Flavobacterium dankookense</name>
    <dbReference type="NCBI Taxonomy" id="706186"/>
    <lineage>
        <taxon>Bacteria</taxon>
        <taxon>Pseudomonadati</taxon>
        <taxon>Bacteroidota</taxon>
        <taxon>Flavobacteriia</taxon>
        <taxon>Flavobacteriales</taxon>
        <taxon>Flavobacteriaceae</taxon>
        <taxon>Flavobacterium</taxon>
    </lineage>
</organism>
<dbReference type="AlphaFoldDB" id="A0A4R6QH07"/>
<dbReference type="EMBL" id="SNXR01000011">
    <property type="protein sequence ID" value="TDP60849.1"/>
    <property type="molecule type" value="Genomic_DNA"/>
</dbReference>
<dbReference type="RefSeq" id="WP_133531812.1">
    <property type="nucleotide sequence ID" value="NZ_SNXR01000011.1"/>
</dbReference>
<protein>
    <submittedName>
        <fullName evidence="2">Uncharacterized protein</fullName>
    </submittedName>
</protein>
<proteinExistence type="predicted"/>
<feature type="signal peptide" evidence="1">
    <location>
        <begin position="1"/>
        <end position="24"/>
    </location>
</feature>
<evidence type="ECO:0000313" key="2">
    <source>
        <dbReference type="EMBL" id="TDP60849.1"/>
    </source>
</evidence>
<name>A0A4R6QH07_9FLAO</name>
<keyword evidence="3" id="KW-1185">Reference proteome</keyword>
<comment type="caution">
    <text evidence="2">The sequence shown here is derived from an EMBL/GenBank/DDBJ whole genome shotgun (WGS) entry which is preliminary data.</text>
</comment>
<evidence type="ECO:0000256" key="1">
    <source>
        <dbReference type="SAM" id="SignalP"/>
    </source>
</evidence>
<gene>
    <name evidence="2" type="ORF">BC748_0449</name>
</gene>
<feature type="chain" id="PRO_5020340333" evidence="1">
    <location>
        <begin position="25"/>
        <end position="224"/>
    </location>
</feature>
<keyword evidence="1" id="KW-0732">Signal</keyword>
<accession>A0A4R6QH07</accession>
<dbReference type="OrthoDB" id="1345629at2"/>
<evidence type="ECO:0000313" key="3">
    <source>
        <dbReference type="Proteomes" id="UP000295260"/>
    </source>
</evidence>
<dbReference type="Proteomes" id="UP000295260">
    <property type="component" value="Unassembled WGS sequence"/>
</dbReference>
<sequence length="224" mass="26247">MKPTKYFLLIIVFLSYMSCRQTDAVPYFGIDFLFKEPQSINDIELKHFPNKLIGSYINQDSTYLIITDKVICNKWIKRNNVSLSEFDSVKDSVKIIGNRMYLLDSKKFFDFRKVKDSIEITDTYYDTIFSISNFNKANKIKGAFVLNTKDSIYWKIKVLSLDKKNLKLMTLVSEDDLARIDSLSKIKVQKIDSTRNVIELSKAEFKRMLTLKNLGHIQEYKKLN</sequence>